<keyword evidence="1" id="KW-0479">Metal-binding</keyword>
<dbReference type="AlphaFoldDB" id="A0A381UY23"/>
<dbReference type="SUPFAM" id="SSF50952">
    <property type="entry name" value="Soluble quinoprotein glucose dehydrogenase"/>
    <property type="match status" value="1"/>
</dbReference>
<protein>
    <recommendedName>
        <fullName evidence="3">Cytochrome c domain-containing protein</fullName>
    </recommendedName>
</protein>
<dbReference type="Gene3D" id="1.25.10.10">
    <property type="entry name" value="Leucine-rich Repeat Variant"/>
    <property type="match status" value="1"/>
</dbReference>
<dbReference type="SUPFAM" id="SSF48371">
    <property type="entry name" value="ARM repeat"/>
    <property type="match status" value="1"/>
</dbReference>
<reference evidence="4" key="1">
    <citation type="submission" date="2018-05" db="EMBL/GenBank/DDBJ databases">
        <authorList>
            <person name="Lanie J.A."/>
            <person name="Ng W.-L."/>
            <person name="Kazmierczak K.M."/>
            <person name="Andrzejewski T.M."/>
            <person name="Davidsen T.M."/>
            <person name="Wayne K.J."/>
            <person name="Tettelin H."/>
            <person name="Glass J.I."/>
            <person name="Rusch D."/>
            <person name="Podicherti R."/>
            <person name="Tsui H.-C.T."/>
            <person name="Winkler M.E."/>
        </authorList>
    </citation>
    <scope>NUCLEOTIDE SEQUENCE</scope>
</reference>
<dbReference type="PANTHER" id="PTHR33546:SF1">
    <property type="entry name" value="LARGE, MULTIFUNCTIONAL SECRETED PROTEIN"/>
    <property type="match status" value="1"/>
</dbReference>
<dbReference type="Pfam" id="PF23500">
    <property type="entry name" value="DUF7133"/>
    <property type="match status" value="1"/>
</dbReference>
<dbReference type="PANTHER" id="PTHR33546">
    <property type="entry name" value="LARGE, MULTIFUNCTIONAL SECRETED PROTEIN-RELATED"/>
    <property type="match status" value="1"/>
</dbReference>
<dbReference type="PROSITE" id="PS51007">
    <property type="entry name" value="CYTC"/>
    <property type="match status" value="1"/>
</dbReference>
<evidence type="ECO:0000313" key="4">
    <source>
        <dbReference type="EMBL" id="SVA33010.1"/>
    </source>
</evidence>
<sequence>MLLAHTASLPAVTIAPTDALSPEEQQKKFNLPDGFVIELVVAEPDIGQPMNLNFDARGRLWVSSSIEYPFPAKGDIDKSGGRFSRISGHPPGDWLTVVSNLDQSGRAKTVKRFASGLNIPIGVVPLGDGSSVLAYDIPSIRRHEDTDGNGKADKNSTVYTRFGHGDTHGMANSFTRWADGWIYGCHGFSNRSAITDGRGVTTKLFSGNTIRFRPDGSRFEQFTWGQVNPFGITFDALGNIYNADCHSMPVYMLLRGGAYLRPSWAQPKKDSLGFVPKMIDHNHGSTGICGPAIYDAPQFPAEYRNSLFLCNPVTGKVHWDKLRAMGSTRFVETQPDFITCDDPWFRPVDAAVGPDGALYVADFYNAIIGHYEVKLEHPKRDRAHGRVWRIRYQGDDEPLPTLPDLTKERLPDLVQRLGDENLATRVMALNYLVDSHGKAAVPAVRKAMGNGSEELVAYGMWALERIEGLEDQMLGKLARGKTRLPRIFAMKILAERLELTPSQHQLVVGGLQDADPTTRRAAADALTRHPLTRSVQPLFAAWGQAEEGDSHLIHVIRMALRRQLQSIDDWDQLARTIPEADKDHLVVMAAVIGSEAASSYAATQISVAGIRKLSTENVEQLMLYCRMIGKLPKDAATSFVGRLREAGLDRSLQARILDAIGGSEIAAGWAQSLATELLAAGEGTVWEPLEPADAEASPWVTQKRKSSDGQSALFWSSLPRGEKLTGILRSPTFKAPGKMTFFMAGHDNHPNKELGDANYVRLIESSTGTELMRARPPRNDTARQVVWELKEHRGKEVQVELVDGHTGSGYAWLAVGRFEPAVLSIDSQDERQVAIELARTYQLRKMTQPLATILEDVSAPFRLRAEAGSTLLDWSDNHLEQVLAAIKAAPAVLQQQLAKSVVRNDLGARALLNAIEGGKVSAHLLRDKQLVERIRAMKLERGELRLQTLLAKLPTADVDLSKLLIARRAAYLKKQRNAVNGKAAFATYCASCHQLGGQ</sequence>
<proteinExistence type="predicted"/>
<evidence type="ECO:0000259" key="3">
    <source>
        <dbReference type="PROSITE" id="PS51007"/>
    </source>
</evidence>
<dbReference type="InterPro" id="IPR009056">
    <property type="entry name" value="Cyt_c-like_dom"/>
</dbReference>
<keyword evidence="2" id="KW-0408">Iron</keyword>
<accession>A0A381UY23</accession>
<dbReference type="GO" id="GO:0020037">
    <property type="term" value="F:heme binding"/>
    <property type="evidence" value="ECO:0007669"/>
    <property type="project" value="InterPro"/>
</dbReference>
<gene>
    <name evidence="4" type="ORF">METZ01_LOCUS85864</name>
</gene>
<dbReference type="InterPro" id="IPR011041">
    <property type="entry name" value="Quinoprot_gluc/sorb_DH_b-prop"/>
</dbReference>
<dbReference type="InterPro" id="IPR011042">
    <property type="entry name" value="6-blade_b-propeller_TolB-like"/>
</dbReference>
<feature type="domain" description="Cytochrome c" evidence="3">
    <location>
        <begin position="976"/>
        <end position="998"/>
    </location>
</feature>
<dbReference type="EMBL" id="UINC01007383">
    <property type="protein sequence ID" value="SVA33010.1"/>
    <property type="molecule type" value="Genomic_DNA"/>
</dbReference>
<dbReference type="InterPro" id="IPR055557">
    <property type="entry name" value="DUF7133"/>
</dbReference>
<name>A0A381UY23_9ZZZZ</name>
<dbReference type="InterPro" id="IPR016024">
    <property type="entry name" value="ARM-type_fold"/>
</dbReference>
<dbReference type="InterPro" id="IPR011989">
    <property type="entry name" value="ARM-like"/>
</dbReference>
<dbReference type="Gene3D" id="2.120.10.30">
    <property type="entry name" value="TolB, C-terminal domain"/>
    <property type="match status" value="1"/>
</dbReference>
<evidence type="ECO:0000256" key="2">
    <source>
        <dbReference type="ARBA" id="ARBA00023004"/>
    </source>
</evidence>
<organism evidence="4">
    <name type="scientific">marine metagenome</name>
    <dbReference type="NCBI Taxonomy" id="408172"/>
    <lineage>
        <taxon>unclassified sequences</taxon>
        <taxon>metagenomes</taxon>
        <taxon>ecological metagenomes</taxon>
    </lineage>
</organism>
<dbReference type="GO" id="GO:0009055">
    <property type="term" value="F:electron transfer activity"/>
    <property type="evidence" value="ECO:0007669"/>
    <property type="project" value="InterPro"/>
</dbReference>
<evidence type="ECO:0000256" key="1">
    <source>
        <dbReference type="ARBA" id="ARBA00022723"/>
    </source>
</evidence>
<feature type="non-terminal residue" evidence="4">
    <location>
        <position position="998"/>
    </location>
</feature>
<dbReference type="GO" id="GO:0046872">
    <property type="term" value="F:metal ion binding"/>
    <property type="evidence" value="ECO:0007669"/>
    <property type="project" value="UniProtKB-KW"/>
</dbReference>